<dbReference type="AlphaFoldDB" id="M7B3J9"/>
<reference evidence="3" key="1">
    <citation type="journal article" date="2013" name="Nat. Genet.">
        <title>The draft genomes of soft-shell turtle and green sea turtle yield insights into the development and evolution of the turtle-specific body plan.</title>
        <authorList>
            <person name="Wang Z."/>
            <person name="Pascual-Anaya J."/>
            <person name="Zadissa A."/>
            <person name="Li W."/>
            <person name="Niimura Y."/>
            <person name="Huang Z."/>
            <person name="Li C."/>
            <person name="White S."/>
            <person name="Xiong Z."/>
            <person name="Fang D."/>
            <person name="Wang B."/>
            <person name="Ming Y."/>
            <person name="Chen Y."/>
            <person name="Zheng Y."/>
            <person name="Kuraku S."/>
            <person name="Pignatelli M."/>
            <person name="Herrero J."/>
            <person name="Beal K."/>
            <person name="Nozawa M."/>
            <person name="Li Q."/>
            <person name="Wang J."/>
            <person name="Zhang H."/>
            <person name="Yu L."/>
            <person name="Shigenobu S."/>
            <person name="Wang J."/>
            <person name="Liu J."/>
            <person name="Flicek P."/>
            <person name="Searle S."/>
            <person name="Wang J."/>
            <person name="Kuratani S."/>
            <person name="Yin Y."/>
            <person name="Aken B."/>
            <person name="Zhang G."/>
            <person name="Irie N."/>
        </authorList>
    </citation>
    <scope>NUCLEOTIDE SEQUENCE [LARGE SCALE GENOMIC DNA]</scope>
</reference>
<feature type="compositionally biased region" description="Polar residues" evidence="1">
    <location>
        <begin position="51"/>
        <end position="61"/>
    </location>
</feature>
<proteinExistence type="predicted"/>
<evidence type="ECO:0000313" key="3">
    <source>
        <dbReference type="Proteomes" id="UP000031443"/>
    </source>
</evidence>
<organism evidence="2 3">
    <name type="scientific">Chelonia mydas</name>
    <name type="common">Green sea-turtle</name>
    <name type="synonym">Chelonia agassizi</name>
    <dbReference type="NCBI Taxonomy" id="8469"/>
    <lineage>
        <taxon>Eukaryota</taxon>
        <taxon>Metazoa</taxon>
        <taxon>Chordata</taxon>
        <taxon>Craniata</taxon>
        <taxon>Vertebrata</taxon>
        <taxon>Euteleostomi</taxon>
        <taxon>Archelosauria</taxon>
        <taxon>Testudinata</taxon>
        <taxon>Testudines</taxon>
        <taxon>Cryptodira</taxon>
        <taxon>Durocryptodira</taxon>
        <taxon>Americhelydia</taxon>
        <taxon>Chelonioidea</taxon>
        <taxon>Cheloniidae</taxon>
        <taxon>Chelonia</taxon>
    </lineage>
</organism>
<dbReference type="PANTHER" id="PTHR47595">
    <property type="entry name" value="HEAT SHOCK 70 KDA PROTEIN 14"/>
    <property type="match status" value="1"/>
</dbReference>
<accession>M7B3J9</accession>
<sequence length="260" mass="29186">MKERGHDRDALHCRVKVKELRNACEAYRCSGAAPATCRFYKELDAILGADPTSTPCTTMDTSEPSSKRQEEEEESRSEGAQAEEDTPESLDACSQELFSSQEEGSQSWRPVLREGQTPEEVPGRRGGREVPVELMNFAHPQKRHFDSFFRNNFASLFPPPPFLFANPSSVHHVSTQTAQPQQKQGLYQPAAPAAAFCLQQDLMLIHIKPSELRNLARSSPPPAAKFIFNQQPPQFGYGCEEETSFNPTHPFLLSYRLPFS</sequence>
<protein>
    <submittedName>
        <fullName evidence="2">Uncharacterized protein</fullName>
    </submittedName>
</protein>
<feature type="compositionally biased region" description="Acidic residues" evidence="1">
    <location>
        <begin position="71"/>
        <end position="88"/>
    </location>
</feature>
<feature type="compositionally biased region" description="Polar residues" evidence="1">
    <location>
        <begin position="96"/>
        <end position="108"/>
    </location>
</feature>
<evidence type="ECO:0000256" key="1">
    <source>
        <dbReference type="SAM" id="MobiDB-lite"/>
    </source>
</evidence>
<evidence type="ECO:0000313" key="2">
    <source>
        <dbReference type="EMBL" id="EMP31664.1"/>
    </source>
</evidence>
<gene>
    <name evidence="2" type="ORF">UY3_11206</name>
</gene>
<dbReference type="Proteomes" id="UP000031443">
    <property type="component" value="Unassembled WGS sequence"/>
</dbReference>
<dbReference type="EMBL" id="KB544241">
    <property type="protein sequence ID" value="EMP31664.1"/>
    <property type="molecule type" value="Genomic_DNA"/>
</dbReference>
<dbReference type="PANTHER" id="PTHR47595:SF1">
    <property type="entry name" value="MYB_SANT-LIKE DNA-BINDING DOMAIN-CONTAINING PROTEIN"/>
    <property type="match status" value="1"/>
</dbReference>
<keyword evidence="3" id="KW-1185">Reference proteome</keyword>
<feature type="region of interest" description="Disordered" evidence="1">
    <location>
        <begin position="49"/>
        <end position="127"/>
    </location>
</feature>
<name>M7B3J9_CHEMY</name>